<feature type="compositionally biased region" description="Basic and acidic residues" evidence="1">
    <location>
        <begin position="1"/>
        <end position="11"/>
    </location>
</feature>
<reference evidence="2 3" key="1">
    <citation type="journal article" date="2018" name="IMA Fungus">
        <title>IMA Genome-F 10: Nine draft genome sequences of Claviceps purpurea s.lat., including C. arundinis, C. humidiphila, and C. cf. spartinae, pseudomolecules for the pitch canker pathogen Fusarium circinatum, draft genome of Davidsoniella eucalypti, Grosmannia galeiformis, Quambalaria eucalypti, and Teratosphaeria destructans.</title>
        <authorList>
            <person name="Wingfield B.D."/>
            <person name="Liu M."/>
            <person name="Nguyen H.D."/>
            <person name="Lane F.A."/>
            <person name="Morgan S.W."/>
            <person name="De Vos L."/>
            <person name="Wilken P.M."/>
            <person name="Duong T.A."/>
            <person name="Aylward J."/>
            <person name="Coetzee M.P."/>
            <person name="Dadej K."/>
            <person name="De Beer Z.W."/>
            <person name="Findlay W."/>
            <person name="Havenga M."/>
            <person name="Kolarik M."/>
            <person name="Menzies J.G."/>
            <person name="Naidoo K."/>
            <person name="Pochopski O."/>
            <person name="Shoukouhi P."/>
            <person name="Santana Q.C."/>
            <person name="Seifert K.A."/>
            <person name="Soal N."/>
            <person name="Steenkamp E.T."/>
            <person name="Tatham C.T."/>
            <person name="van der Nest M.A."/>
            <person name="Wingfield M.J."/>
        </authorList>
    </citation>
    <scope>NUCLEOTIDE SEQUENCE [LARGE SCALE GENOMIC DNA]</scope>
    <source>
        <strain evidence="2">CMW44962</strain>
    </source>
</reference>
<proteinExistence type="predicted"/>
<comment type="caution">
    <text evidence="2">The sequence shown here is derived from an EMBL/GenBank/DDBJ whole genome shotgun (WGS) entry which is preliminary data.</text>
</comment>
<protein>
    <submittedName>
        <fullName evidence="2">Uncharacterized protein</fullName>
    </submittedName>
</protein>
<feature type="compositionally biased region" description="Low complexity" evidence="1">
    <location>
        <begin position="262"/>
        <end position="278"/>
    </location>
</feature>
<feature type="compositionally biased region" description="Polar residues" evidence="1">
    <location>
        <begin position="100"/>
        <end position="109"/>
    </location>
</feature>
<sequence>MYVLEHPRQKSSDQLSRPDSPGASPSELAVEWSMNVELAGEDRHLSLFPLCLIRNDIKLIMTSSAATPFPFTFDIPVPRPIQQQAATFLGPQAAVSQTVAQPWMASSSKARPRPVDAKKQQQRRKRSAECSKQYRGEAKVYTELLEKVVGMAAPAFLHVMKETKSVRSEMMRVACAAASQELGQDVTAEPTRFVQSFNGSLMAQMMGSSDEEAGVEAPVAMTATMLSPFLSPPSTTEAVFPATEWDAATLSTDPMLMSGDDTATTTTTTTTTTTAAATDPTPERPSLPAGFQKEYSELCNKYFFEWMCDPNSKAEDLEALMQMDDPKDYMTAVWETFG</sequence>
<keyword evidence="3" id="KW-1185">Reference proteome</keyword>
<dbReference type="EMBL" id="RIBY02001225">
    <property type="protein sequence ID" value="KAH9831040.1"/>
    <property type="molecule type" value="Genomic_DNA"/>
</dbReference>
<gene>
    <name evidence="2" type="ORF">Tdes44962_MAKER08974</name>
</gene>
<feature type="region of interest" description="Disordered" evidence="1">
    <location>
        <begin position="1"/>
        <end position="26"/>
    </location>
</feature>
<reference evidence="2 3" key="2">
    <citation type="journal article" date="2021" name="Curr. Genet.">
        <title>Genetic response to nitrogen starvation in the aggressive Eucalyptus foliar pathogen Teratosphaeria destructans.</title>
        <authorList>
            <person name="Havenga M."/>
            <person name="Wingfield B.D."/>
            <person name="Wingfield M.J."/>
            <person name="Dreyer L.L."/>
            <person name="Roets F."/>
            <person name="Aylward J."/>
        </authorList>
    </citation>
    <scope>NUCLEOTIDE SEQUENCE [LARGE SCALE GENOMIC DNA]</scope>
    <source>
        <strain evidence="2">CMW44962</strain>
    </source>
</reference>
<dbReference type="AlphaFoldDB" id="A0A9W7W413"/>
<organism evidence="2 3">
    <name type="scientific">Teratosphaeria destructans</name>
    <dbReference type="NCBI Taxonomy" id="418781"/>
    <lineage>
        <taxon>Eukaryota</taxon>
        <taxon>Fungi</taxon>
        <taxon>Dikarya</taxon>
        <taxon>Ascomycota</taxon>
        <taxon>Pezizomycotina</taxon>
        <taxon>Dothideomycetes</taxon>
        <taxon>Dothideomycetidae</taxon>
        <taxon>Mycosphaerellales</taxon>
        <taxon>Teratosphaeriaceae</taxon>
        <taxon>Teratosphaeria</taxon>
    </lineage>
</organism>
<dbReference type="Proteomes" id="UP001138500">
    <property type="component" value="Unassembled WGS sequence"/>
</dbReference>
<evidence type="ECO:0000256" key="1">
    <source>
        <dbReference type="SAM" id="MobiDB-lite"/>
    </source>
</evidence>
<accession>A0A9W7W413</accession>
<evidence type="ECO:0000313" key="2">
    <source>
        <dbReference type="EMBL" id="KAH9831040.1"/>
    </source>
</evidence>
<evidence type="ECO:0000313" key="3">
    <source>
        <dbReference type="Proteomes" id="UP001138500"/>
    </source>
</evidence>
<name>A0A9W7W413_9PEZI</name>
<feature type="region of interest" description="Disordered" evidence="1">
    <location>
        <begin position="252"/>
        <end position="289"/>
    </location>
</feature>
<feature type="region of interest" description="Disordered" evidence="1">
    <location>
        <begin position="100"/>
        <end position="131"/>
    </location>
</feature>